<dbReference type="PANTHER" id="PTHR43603">
    <property type="entry name" value="COBW DOMAIN-CONTAINING PROTEIN DDB_G0274527"/>
    <property type="match status" value="1"/>
</dbReference>
<protein>
    <submittedName>
        <fullName evidence="7">GTP-binding protein</fullName>
    </submittedName>
</protein>
<dbReference type="InterPro" id="IPR011629">
    <property type="entry name" value="CobW-like_C"/>
</dbReference>
<comment type="similarity">
    <text evidence="4">Belongs to the SIMIBI class G3E GTPase family. ZNG1 subfamily.</text>
</comment>
<keyword evidence="1" id="KW-0547">Nucleotide-binding</keyword>
<sequence length="398" mass="42921">MLSGFLGSGKTTLLNDLLANRGGRRIAVIVNDFSEINIDAALIAGEGHLTRGEDRFVELTNGCICCTLREDPVESVGTLARSGSFDHIVIESTGISEPMPVAATFEWRWEDGTRLADVAPIDTMVTLVDAAQFLSQIGQKKLLTEADLQATADDERTIADLLVDQVEFADVIYVTKADLVSEQRYRATVALLRRMNPRARTEKLIHGRIVTDQSGSSASGVASGVASGAASNAARNAATNACEPGNVEAPGVASAGRPAVDDILGAHLYDEATARAYEGYLDELENPHTPETEEYGISSVVFRGDRPFDRERLIKALRSTTGLVRSKGYCWIADRPELAHVWHQAGPDLRIQPAGGWSQVGLTPSSEVVLIGVNFDADRAVQQFLKAMLSDAEVRVML</sequence>
<dbReference type="SUPFAM" id="SSF52540">
    <property type="entry name" value="P-loop containing nucleoside triphosphate hydrolases"/>
    <property type="match status" value="1"/>
</dbReference>
<feature type="domain" description="CobW C-terminal" evidence="6">
    <location>
        <begin position="297"/>
        <end position="388"/>
    </location>
</feature>
<evidence type="ECO:0000313" key="7">
    <source>
        <dbReference type="EMBL" id="MCZ9289320.1"/>
    </source>
</evidence>
<keyword evidence="8" id="KW-1185">Reference proteome</keyword>
<dbReference type="GO" id="GO:0000166">
    <property type="term" value="F:nucleotide binding"/>
    <property type="evidence" value="ECO:0007669"/>
    <property type="project" value="UniProtKB-KW"/>
</dbReference>
<keyword evidence="3" id="KW-0143">Chaperone</keyword>
<evidence type="ECO:0000259" key="6">
    <source>
        <dbReference type="SMART" id="SM00833"/>
    </source>
</evidence>
<keyword evidence="2" id="KW-0378">Hydrolase</keyword>
<dbReference type="InterPro" id="IPR051927">
    <property type="entry name" value="Zn_Chap_cDPG_Synth"/>
</dbReference>
<comment type="catalytic activity">
    <reaction evidence="5">
        <text>GTP + H2O = GDP + phosphate + H(+)</text>
        <dbReference type="Rhea" id="RHEA:19669"/>
        <dbReference type="ChEBI" id="CHEBI:15377"/>
        <dbReference type="ChEBI" id="CHEBI:15378"/>
        <dbReference type="ChEBI" id="CHEBI:37565"/>
        <dbReference type="ChEBI" id="CHEBI:43474"/>
        <dbReference type="ChEBI" id="CHEBI:58189"/>
    </reaction>
    <physiologicalReaction direction="left-to-right" evidence="5">
        <dbReference type="Rhea" id="RHEA:19670"/>
    </physiologicalReaction>
</comment>
<dbReference type="InterPro" id="IPR036627">
    <property type="entry name" value="CobW-likC_sf"/>
</dbReference>
<evidence type="ECO:0000313" key="8">
    <source>
        <dbReference type="Proteomes" id="UP001146469"/>
    </source>
</evidence>
<evidence type="ECO:0000256" key="5">
    <source>
        <dbReference type="ARBA" id="ARBA00049117"/>
    </source>
</evidence>
<organism evidence="7 8">
    <name type="scientific">Corynebacterium evansiae</name>
    <dbReference type="NCBI Taxonomy" id="2913499"/>
    <lineage>
        <taxon>Bacteria</taxon>
        <taxon>Bacillati</taxon>
        <taxon>Actinomycetota</taxon>
        <taxon>Actinomycetes</taxon>
        <taxon>Mycobacteriales</taxon>
        <taxon>Corynebacteriaceae</taxon>
        <taxon>Corynebacterium</taxon>
    </lineage>
</organism>
<dbReference type="Proteomes" id="UP001146469">
    <property type="component" value="Unassembled WGS sequence"/>
</dbReference>
<dbReference type="CDD" id="cd03112">
    <property type="entry name" value="CobW-like"/>
    <property type="match status" value="1"/>
</dbReference>
<proteinExistence type="inferred from homology"/>
<dbReference type="AlphaFoldDB" id="A0A9X3LK06"/>
<name>A0A9X3LK06_9CORY</name>
<dbReference type="Gene3D" id="3.40.50.300">
    <property type="entry name" value="P-loop containing nucleotide triphosphate hydrolases"/>
    <property type="match status" value="1"/>
</dbReference>
<dbReference type="Gene3D" id="3.30.1220.10">
    <property type="entry name" value="CobW-like, C-terminal domain"/>
    <property type="match status" value="1"/>
</dbReference>
<dbReference type="PANTHER" id="PTHR43603:SF1">
    <property type="entry name" value="ZINC-REGULATED GTPASE METALLOPROTEIN ACTIVATOR 1"/>
    <property type="match status" value="1"/>
</dbReference>
<gene>
    <name evidence="7" type="ORF">L8V00_03740</name>
</gene>
<dbReference type="GO" id="GO:0016787">
    <property type="term" value="F:hydrolase activity"/>
    <property type="evidence" value="ECO:0007669"/>
    <property type="project" value="UniProtKB-KW"/>
</dbReference>
<accession>A0A9X3LK06</accession>
<dbReference type="InterPro" id="IPR027417">
    <property type="entry name" value="P-loop_NTPase"/>
</dbReference>
<dbReference type="Pfam" id="PF07683">
    <property type="entry name" value="CobW_C"/>
    <property type="match status" value="1"/>
</dbReference>
<comment type="caution">
    <text evidence="7">The sequence shown here is derived from an EMBL/GenBank/DDBJ whole genome shotgun (WGS) entry which is preliminary data.</text>
</comment>
<evidence type="ECO:0000256" key="3">
    <source>
        <dbReference type="ARBA" id="ARBA00023186"/>
    </source>
</evidence>
<dbReference type="InterPro" id="IPR003495">
    <property type="entry name" value="CobW/HypB/UreG_nucleotide-bd"/>
</dbReference>
<evidence type="ECO:0000256" key="4">
    <source>
        <dbReference type="ARBA" id="ARBA00034320"/>
    </source>
</evidence>
<reference evidence="7" key="1">
    <citation type="submission" date="2022-02" db="EMBL/GenBank/DDBJ databases">
        <title>Corynebacterium sp. from urogenital microbiome.</title>
        <authorList>
            <person name="Cappelli E.A."/>
            <person name="Ribeiro T.G."/>
            <person name="Peixe L."/>
        </authorList>
    </citation>
    <scope>NUCLEOTIDE SEQUENCE</scope>
    <source>
        <strain evidence="7">C8Ua_174</strain>
    </source>
</reference>
<dbReference type="Pfam" id="PF02492">
    <property type="entry name" value="cobW"/>
    <property type="match status" value="1"/>
</dbReference>
<evidence type="ECO:0000256" key="2">
    <source>
        <dbReference type="ARBA" id="ARBA00022801"/>
    </source>
</evidence>
<evidence type="ECO:0000256" key="1">
    <source>
        <dbReference type="ARBA" id="ARBA00022741"/>
    </source>
</evidence>
<dbReference type="EMBL" id="JAKMUT010000003">
    <property type="protein sequence ID" value="MCZ9289320.1"/>
    <property type="molecule type" value="Genomic_DNA"/>
</dbReference>
<dbReference type="SMART" id="SM00833">
    <property type="entry name" value="CobW_C"/>
    <property type="match status" value="1"/>
</dbReference>